<evidence type="ECO:0000256" key="3">
    <source>
        <dbReference type="ARBA" id="ARBA00007895"/>
    </source>
</evidence>
<dbReference type="InterPro" id="IPR023175">
    <property type="entry name" value="Vta1/CALS_N_sf"/>
</dbReference>
<comment type="similarity">
    <text evidence="3">Belongs to the VTA1 family.</text>
</comment>
<dbReference type="GO" id="GO:0015031">
    <property type="term" value="P:protein transport"/>
    <property type="evidence" value="ECO:0007669"/>
    <property type="project" value="UniProtKB-KW"/>
</dbReference>
<dbReference type="PANTHER" id="PTHR46009:SF1">
    <property type="entry name" value="VACUOLAR PROTEIN SORTING-ASSOCIATED PROTEIN VTA1 HOMOLOG"/>
    <property type="match status" value="1"/>
</dbReference>
<accession>A0A8J1TDP1</accession>
<organism evidence="10 11">
    <name type="scientific">Owenia fusiformis</name>
    <name type="common">Polychaete worm</name>
    <dbReference type="NCBI Taxonomy" id="6347"/>
    <lineage>
        <taxon>Eukaryota</taxon>
        <taxon>Metazoa</taxon>
        <taxon>Spiralia</taxon>
        <taxon>Lophotrochozoa</taxon>
        <taxon>Annelida</taxon>
        <taxon>Polychaeta</taxon>
        <taxon>Sedentaria</taxon>
        <taxon>Canalipalpata</taxon>
        <taxon>Sabellida</taxon>
        <taxon>Oweniida</taxon>
        <taxon>Oweniidae</taxon>
        <taxon>Owenia</taxon>
    </lineage>
</organism>
<dbReference type="OrthoDB" id="391137at2759"/>
<dbReference type="InterPro" id="IPR039431">
    <property type="entry name" value="Vta1/CALS_N"/>
</dbReference>
<dbReference type="InterPro" id="IPR044538">
    <property type="entry name" value="Vta1-like"/>
</dbReference>
<dbReference type="GO" id="GO:0005771">
    <property type="term" value="C:multivesicular body"/>
    <property type="evidence" value="ECO:0007669"/>
    <property type="project" value="TreeGrafter"/>
</dbReference>
<keyword evidence="6" id="KW-0967">Endosome</keyword>
<comment type="caution">
    <text evidence="10">The sequence shown here is derived from an EMBL/GenBank/DDBJ whole genome shotgun (WGS) entry which is preliminary data.</text>
</comment>
<dbReference type="PANTHER" id="PTHR46009">
    <property type="entry name" value="VACUOLAR PROTEIN SORTING-ASSOCIATED PROTEIN VTA1 HOMOLOG"/>
    <property type="match status" value="1"/>
</dbReference>
<evidence type="ECO:0000256" key="6">
    <source>
        <dbReference type="ARBA" id="ARBA00022753"/>
    </source>
</evidence>
<dbReference type="Proteomes" id="UP000749559">
    <property type="component" value="Unassembled WGS sequence"/>
</dbReference>
<keyword evidence="5" id="KW-0963">Cytoplasm</keyword>
<dbReference type="GO" id="GO:0010008">
    <property type="term" value="C:endosome membrane"/>
    <property type="evidence" value="ECO:0007669"/>
    <property type="project" value="UniProtKB-SubCell"/>
</dbReference>
<keyword evidence="8" id="KW-0472">Membrane</keyword>
<evidence type="ECO:0000313" key="11">
    <source>
        <dbReference type="Proteomes" id="UP000749559"/>
    </source>
</evidence>
<reference evidence="10" key="1">
    <citation type="submission" date="2022-03" db="EMBL/GenBank/DDBJ databases">
        <authorList>
            <person name="Martin C."/>
        </authorList>
    </citation>
    <scope>NUCLEOTIDE SEQUENCE</scope>
</reference>
<evidence type="ECO:0000256" key="8">
    <source>
        <dbReference type="ARBA" id="ARBA00023136"/>
    </source>
</evidence>
<dbReference type="Gene3D" id="1.25.40.270">
    <property type="entry name" value="Vacuolar protein sorting-associated protein vta1"/>
    <property type="match status" value="1"/>
</dbReference>
<dbReference type="EMBL" id="CAIIXF020000011">
    <property type="protein sequence ID" value="CAH1799299.1"/>
    <property type="molecule type" value="Genomic_DNA"/>
</dbReference>
<evidence type="ECO:0000256" key="7">
    <source>
        <dbReference type="ARBA" id="ARBA00022927"/>
    </source>
</evidence>
<dbReference type="GO" id="GO:0032511">
    <property type="term" value="P:late endosome to vacuole transport via multivesicular body sorting pathway"/>
    <property type="evidence" value="ECO:0007669"/>
    <property type="project" value="InterPro"/>
</dbReference>
<gene>
    <name evidence="10" type="ORF">OFUS_LOCUS23325</name>
</gene>
<sequence>MPGAVPPSLKAINHYLKLATEYDKRDQVVSYYCRMYAVQRGIKTDSKSPDCKQFLFGLMDELEKMKVTLKDNDAITSEVVAQAHIENVAHKLFLWADNEDRAARFNKNVVKSFYSSSILMDVVQQFGELSEEVEKNKKYAKWKAAYIHKCLQSGETPIPGPLNEEGEEEEGGAVGGEASQPGPSGYQPPADQVQPPVNQNQPPANQYQPPANQYQPPANQYQPPPTSQYPPPTNLPTPNNNGQYPGGSHAPPTTPSDPPRAAGGYVAPPAQPQQAASWTPPPNAGNVQLKADDYQKAMKYCKYASSALQYEDTKTAVDNLTKALTLITTGQDPGK</sequence>
<dbReference type="Gene3D" id="1.20.5.420">
    <property type="entry name" value="Immunoglobulin FC, subunit C"/>
    <property type="match status" value="1"/>
</dbReference>
<feature type="region of interest" description="Disordered" evidence="9">
    <location>
        <begin position="154"/>
        <end position="287"/>
    </location>
</feature>
<evidence type="ECO:0000256" key="1">
    <source>
        <dbReference type="ARBA" id="ARBA00004481"/>
    </source>
</evidence>
<keyword evidence="4" id="KW-0813">Transport</keyword>
<evidence type="ECO:0000256" key="4">
    <source>
        <dbReference type="ARBA" id="ARBA00022448"/>
    </source>
</evidence>
<dbReference type="Pfam" id="PF18097">
    <property type="entry name" value="Vta1_C"/>
    <property type="match status" value="1"/>
</dbReference>
<comment type="subcellular location">
    <subcellularLocation>
        <location evidence="2">Cytoplasm</location>
    </subcellularLocation>
    <subcellularLocation>
        <location evidence="1">Endosome membrane</location>
        <topology evidence="1">Peripheral membrane protein</topology>
    </subcellularLocation>
</comment>
<dbReference type="Pfam" id="PF04652">
    <property type="entry name" value="Vta1"/>
    <property type="match status" value="1"/>
</dbReference>
<evidence type="ECO:0000313" key="10">
    <source>
        <dbReference type="EMBL" id="CAH1799299.1"/>
    </source>
</evidence>
<evidence type="ECO:0000256" key="9">
    <source>
        <dbReference type="SAM" id="MobiDB-lite"/>
    </source>
</evidence>
<protein>
    <submittedName>
        <fullName evidence="10">Uncharacterized protein</fullName>
    </submittedName>
</protein>
<dbReference type="InterPro" id="IPR041212">
    <property type="entry name" value="Vta1_C"/>
</dbReference>
<feature type="compositionally biased region" description="Low complexity" evidence="9">
    <location>
        <begin position="261"/>
        <end position="278"/>
    </location>
</feature>
<keyword evidence="7" id="KW-0653">Protein transport</keyword>
<feature type="compositionally biased region" description="Pro residues" evidence="9">
    <location>
        <begin position="222"/>
        <end position="235"/>
    </location>
</feature>
<name>A0A8J1TDP1_OWEFU</name>
<feature type="compositionally biased region" description="Low complexity" evidence="9">
    <location>
        <begin position="187"/>
        <end position="221"/>
    </location>
</feature>
<proteinExistence type="inferred from homology"/>
<keyword evidence="11" id="KW-1185">Reference proteome</keyword>
<dbReference type="AlphaFoldDB" id="A0A8J1TDP1"/>
<evidence type="ECO:0000256" key="5">
    <source>
        <dbReference type="ARBA" id="ARBA00022490"/>
    </source>
</evidence>
<evidence type="ECO:0000256" key="2">
    <source>
        <dbReference type="ARBA" id="ARBA00004496"/>
    </source>
</evidence>